<accession>A0A1L7CT63</accession>
<evidence type="ECO:0000313" key="1">
    <source>
        <dbReference type="EMBL" id="APT89055.1"/>
    </source>
</evidence>
<evidence type="ECO:0000313" key="2">
    <source>
        <dbReference type="Proteomes" id="UP000185434"/>
    </source>
</evidence>
<reference evidence="1 2" key="1">
    <citation type="submission" date="2014-08" db="EMBL/GenBank/DDBJ databases">
        <title>Complete genome sequence of Corynebacterium frankenforstense ST18(T) (=DSM 45800(T)), isolated from raw cow milk.</title>
        <authorList>
            <person name="Ruckert C."/>
            <person name="Albersmeier A."/>
            <person name="Winkler A."/>
            <person name="Lipski A."/>
            <person name="Kalinowski J."/>
        </authorList>
    </citation>
    <scope>NUCLEOTIDE SEQUENCE [LARGE SCALE GENOMIC DNA]</scope>
    <source>
        <strain evidence="1 2">ST18</strain>
    </source>
</reference>
<organism evidence="1 2">
    <name type="scientific">Corynebacterium frankenforstense DSM 45800</name>
    <dbReference type="NCBI Taxonomy" id="1437875"/>
    <lineage>
        <taxon>Bacteria</taxon>
        <taxon>Bacillati</taxon>
        <taxon>Actinomycetota</taxon>
        <taxon>Actinomycetes</taxon>
        <taxon>Mycobacteriales</taxon>
        <taxon>Corynebacteriaceae</taxon>
        <taxon>Corynebacterium</taxon>
    </lineage>
</organism>
<dbReference type="OrthoDB" id="4774928at2"/>
<dbReference type="Proteomes" id="UP000185434">
    <property type="component" value="Chromosome"/>
</dbReference>
<keyword evidence="2" id="KW-1185">Reference proteome</keyword>
<gene>
    <name evidence="1" type="ORF">CFRA_07090</name>
</gene>
<dbReference type="EMBL" id="CP009247">
    <property type="protein sequence ID" value="APT89055.1"/>
    <property type="molecule type" value="Genomic_DNA"/>
</dbReference>
<dbReference type="RefSeq" id="WP_075664037.1">
    <property type="nucleotide sequence ID" value="NZ_CP009247.1"/>
</dbReference>
<sequence length="196" mass="20651">MHATIVAMPGSPALVPELAPRDEPARRLAAGVRALVTADRPLDLVGSRDRRWYTARTGSLGAWGAPQVRHDVGNYLPELVQRSIVDVPVRAARGSLDRPDPEALTLLALDGSAGLTARAPLALLDGAAEADAWCRALLAGEAPEPWSAADLRAAGVLEPELWLELAGFPVVDAELVDADTTTGVGRYLARLTVEVG</sequence>
<dbReference type="STRING" id="1437875.CFRA_07090"/>
<proteinExistence type="predicted"/>
<dbReference type="KEGG" id="cfk:CFRA_07090"/>
<protein>
    <submittedName>
        <fullName evidence="1">Uncharacterized protein</fullName>
    </submittedName>
</protein>
<dbReference type="AlphaFoldDB" id="A0A1L7CT63"/>
<name>A0A1L7CT63_9CORY</name>